<dbReference type="PANTHER" id="PTHR31252:SF11">
    <property type="entry name" value="DUF4419 DOMAIN-CONTAINING PROTEIN"/>
    <property type="match status" value="1"/>
</dbReference>
<dbReference type="Pfam" id="PF14388">
    <property type="entry name" value="DUF4419"/>
    <property type="match status" value="1"/>
</dbReference>
<evidence type="ECO:0000313" key="2">
    <source>
        <dbReference type="Proteomes" id="UP000521872"/>
    </source>
</evidence>
<protein>
    <submittedName>
        <fullName evidence="1">Uncharacterized protein</fullName>
    </submittedName>
</protein>
<name>A0A8H4QXU0_9AGAR</name>
<organism evidence="1 2">
    <name type="scientific">Agrocybe pediades</name>
    <dbReference type="NCBI Taxonomy" id="84607"/>
    <lineage>
        <taxon>Eukaryota</taxon>
        <taxon>Fungi</taxon>
        <taxon>Dikarya</taxon>
        <taxon>Basidiomycota</taxon>
        <taxon>Agaricomycotina</taxon>
        <taxon>Agaricomycetes</taxon>
        <taxon>Agaricomycetidae</taxon>
        <taxon>Agaricales</taxon>
        <taxon>Agaricineae</taxon>
        <taxon>Strophariaceae</taxon>
        <taxon>Agrocybe</taxon>
    </lineage>
</organism>
<dbReference type="EMBL" id="JAACJL010000017">
    <property type="protein sequence ID" value="KAF4618670.1"/>
    <property type="molecule type" value="Genomic_DNA"/>
</dbReference>
<keyword evidence="2" id="KW-1185">Reference proteome</keyword>
<dbReference type="AlphaFoldDB" id="A0A8H4QXU0"/>
<dbReference type="InterPro" id="IPR025533">
    <property type="entry name" value="DUF4419"/>
</dbReference>
<dbReference type="PANTHER" id="PTHR31252">
    <property type="entry name" value="DUF4419 DOMAIN-CONTAINING PROTEIN"/>
    <property type="match status" value="1"/>
</dbReference>
<evidence type="ECO:0000313" key="1">
    <source>
        <dbReference type="EMBL" id="KAF4618670.1"/>
    </source>
</evidence>
<reference evidence="1 2" key="1">
    <citation type="submission" date="2019-12" db="EMBL/GenBank/DDBJ databases">
        <authorList>
            <person name="Floudas D."/>
            <person name="Bentzer J."/>
            <person name="Ahren D."/>
            <person name="Johansson T."/>
            <person name="Persson P."/>
            <person name="Tunlid A."/>
        </authorList>
    </citation>
    <scope>NUCLEOTIDE SEQUENCE [LARGE SCALE GENOMIC DNA]</scope>
    <source>
        <strain evidence="1 2">CBS 102.39</strain>
    </source>
</reference>
<gene>
    <name evidence="1" type="ORF">D9613_009792</name>
</gene>
<comment type="caution">
    <text evidence="1">The sequence shown here is derived from an EMBL/GenBank/DDBJ whole genome shotgun (WGS) entry which is preliminary data.</text>
</comment>
<accession>A0A8H4QXU0</accession>
<proteinExistence type="predicted"/>
<dbReference type="Gene3D" id="1.20.120.1060">
    <property type="match status" value="1"/>
</dbReference>
<sequence length="391" mass="43838">MPVTFKVATHEANKIKQGYSSLNNADELLASTWGNKAKTMRSKELLQSSLVNPDFSRIAATHNGFVNTVIDAYNAHHRLVLRPDDVWIAILGQFNFYVNAHAEDLRSHFVAHEGKKELVVKAAGTRYTVDFGSLAQQMTGLIHKNVVDKDLKDWILPNFSTTTKSDTVTCAVLMMATLKAYFSYTMGLACGIPSVTLEGERSDWVKILERIDKLDAFGEEPKAWANLLRPILLRFVSAFDGEPDLDFWGKVCHRYNMGSGPTYLSGWITAFCVWTNGGKWQGPNLSADVRASTPRGSLMLQLDGINYGRIDSAKVPTGFCEVDVKLDDNGQEFDCMMVSGHVARLTTGDDLDTVRPMPAWFIFIKEECEDPEVVAMREYMKEWDQKRGTRS</sequence>
<dbReference type="Proteomes" id="UP000521872">
    <property type="component" value="Unassembled WGS sequence"/>
</dbReference>